<keyword evidence="4 6" id="KW-0418">Kinase</keyword>
<comment type="catalytic activity">
    <reaction evidence="6">
        <text>beta-D-fructose 6-phosphate + diphosphate = beta-D-fructose 1,6-bisphosphate + phosphate + H(+)</text>
        <dbReference type="Rhea" id="RHEA:13613"/>
        <dbReference type="ChEBI" id="CHEBI:15378"/>
        <dbReference type="ChEBI" id="CHEBI:32966"/>
        <dbReference type="ChEBI" id="CHEBI:33019"/>
        <dbReference type="ChEBI" id="CHEBI:43474"/>
        <dbReference type="ChEBI" id="CHEBI:57634"/>
        <dbReference type="EC" id="2.7.1.90"/>
    </reaction>
</comment>
<comment type="cofactor">
    <cofactor evidence="1 6">
        <name>Mg(2+)</name>
        <dbReference type="ChEBI" id="CHEBI:18420"/>
    </cofactor>
</comment>
<dbReference type="GO" id="GO:0006002">
    <property type="term" value="P:fructose 6-phosphate metabolic process"/>
    <property type="evidence" value="ECO:0007669"/>
    <property type="project" value="InterPro"/>
</dbReference>
<keyword evidence="6" id="KW-0963">Cytoplasm</keyword>
<dbReference type="InterPro" id="IPR035966">
    <property type="entry name" value="PKF_sf"/>
</dbReference>
<comment type="function">
    <text evidence="6">Catalyzes the phosphorylation of D-fructose 6-phosphate, the first committing step of glycolysis. Uses inorganic phosphate (PPi) as phosphoryl donor instead of ATP like common ATP-dependent phosphofructokinases (ATP-PFKs), which renders the reaction reversible, and can thus function both in glycolysis and gluconeogenesis. Consistently, PPi-PFK can replace the enzymes of both the forward (ATP-PFK) and reverse (fructose-bisphosphatase (FBPase)) reactions.</text>
</comment>
<dbReference type="Pfam" id="PF00365">
    <property type="entry name" value="PFK"/>
    <property type="match status" value="1"/>
</dbReference>
<feature type="site" description="Important for catalytic activity; stabilizes the transition state when the phosphoryl donor is PPi" evidence="6">
    <location>
        <position position="133"/>
    </location>
</feature>
<dbReference type="GO" id="GO:0047334">
    <property type="term" value="F:diphosphate-fructose-6-phosphate 1-phosphotransferase activity"/>
    <property type="evidence" value="ECO:0007669"/>
    <property type="project" value="UniProtKB-EC"/>
</dbReference>
<comment type="caution">
    <text evidence="8">The sequence shown here is derived from an EMBL/GenBank/DDBJ whole genome shotgun (WGS) entry which is preliminary data.</text>
</comment>
<evidence type="ECO:0000256" key="4">
    <source>
        <dbReference type="ARBA" id="ARBA00022777"/>
    </source>
</evidence>
<protein>
    <recommendedName>
        <fullName evidence="6">Pyrophosphate--fructose 6-phosphate 1-phosphotransferase</fullName>
        <ecNumber evidence="6">2.7.1.90</ecNumber>
    </recommendedName>
    <alternativeName>
        <fullName evidence="6">6-phosphofructokinase, pyrophosphate dependent</fullName>
    </alternativeName>
    <alternativeName>
        <fullName evidence="6">PPi-dependent phosphofructokinase</fullName>
        <shortName evidence="6">PPi-PFK</shortName>
    </alternativeName>
    <alternativeName>
        <fullName evidence="6">Pyrophosphate-dependent 6-phosphofructose-1-kinase</fullName>
    </alternativeName>
</protein>
<feature type="binding site" evidence="6">
    <location>
        <position position="106"/>
    </location>
    <ligand>
        <name>Mg(2+)</name>
        <dbReference type="ChEBI" id="CHEBI:18420"/>
        <note>catalytic</note>
    </ligand>
</feature>
<reference evidence="8" key="1">
    <citation type="journal article" date="2021" name="PeerJ">
        <title>Extensive microbial diversity within the chicken gut microbiome revealed by metagenomics and culture.</title>
        <authorList>
            <person name="Gilroy R."/>
            <person name="Ravi A."/>
            <person name="Getino M."/>
            <person name="Pursley I."/>
            <person name="Horton D.L."/>
            <person name="Alikhan N.F."/>
            <person name="Baker D."/>
            <person name="Gharbi K."/>
            <person name="Hall N."/>
            <person name="Watson M."/>
            <person name="Adriaenssens E.M."/>
            <person name="Foster-Nyarko E."/>
            <person name="Jarju S."/>
            <person name="Secka A."/>
            <person name="Antonio M."/>
            <person name="Oren A."/>
            <person name="Chaudhuri R.R."/>
            <person name="La Ragione R."/>
            <person name="Hildebrand F."/>
            <person name="Pallen M.J."/>
        </authorList>
    </citation>
    <scope>NUCLEOTIDE SEQUENCE</scope>
    <source>
        <strain evidence="8">CHK188-11489</strain>
    </source>
</reference>
<feature type="active site" description="Proton acceptor" evidence="6">
    <location>
        <position position="136"/>
    </location>
</feature>
<dbReference type="InterPro" id="IPR000023">
    <property type="entry name" value="Phosphofructokinase_dom"/>
</dbReference>
<dbReference type="HAMAP" id="MF_01978">
    <property type="entry name" value="Phosphofructokinase_II_B2"/>
    <property type="match status" value="1"/>
</dbReference>
<dbReference type="Proteomes" id="UP000824105">
    <property type="component" value="Unassembled WGS sequence"/>
</dbReference>
<reference evidence="8" key="2">
    <citation type="submission" date="2021-04" db="EMBL/GenBank/DDBJ databases">
        <authorList>
            <person name="Gilroy R."/>
        </authorList>
    </citation>
    <scope>NUCLEOTIDE SEQUENCE</scope>
    <source>
        <strain evidence="8">CHK188-11489</strain>
    </source>
</reference>
<gene>
    <name evidence="6" type="primary">pfp</name>
    <name evidence="8" type="ORF">H9724_02575</name>
</gene>
<dbReference type="GO" id="GO:0046872">
    <property type="term" value="F:metal ion binding"/>
    <property type="evidence" value="ECO:0007669"/>
    <property type="project" value="UniProtKB-KW"/>
</dbReference>
<dbReference type="SUPFAM" id="SSF53784">
    <property type="entry name" value="Phosphofructokinase"/>
    <property type="match status" value="1"/>
</dbReference>
<evidence type="ECO:0000256" key="3">
    <source>
        <dbReference type="ARBA" id="ARBA00022723"/>
    </source>
</evidence>
<comment type="activity regulation">
    <text evidence="6">Non-allosteric.</text>
</comment>
<evidence type="ECO:0000256" key="1">
    <source>
        <dbReference type="ARBA" id="ARBA00001946"/>
    </source>
</evidence>
<dbReference type="InterPro" id="IPR011404">
    <property type="entry name" value="PPi-PFK"/>
</dbReference>
<name>A0A9D2FI14_9FIRM</name>
<feature type="domain" description="Phosphofructokinase" evidence="7">
    <location>
        <begin position="5"/>
        <end position="312"/>
    </location>
</feature>
<evidence type="ECO:0000313" key="8">
    <source>
        <dbReference type="EMBL" id="HIZ61639.1"/>
    </source>
</evidence>
<comment type="similarity">
    <text evidence="6">Belongs to the phosphofructokinase type A (PFKA) family. PPi-dependent PFK group II subfamily. Clade 'B2' sub-subfamily.</text>
</comment>
<proteinExistence type="inferred from homology"/>
<comment type="pathway">
    <text evidence="6">Carbohydrate degradation; glycolysis; D-glyceraldehyde 3-phosphate and glycerone phosphate from D-glucose: step 3/4.</text>
</comment>
<dbReference type="Gene3D" id="3.40.50.450">
    <property type="match status" value="1"/>
</dbReference>
<feature type="binding site" evidence="6">
    <location>
        <begin position="179"/>
        <end position="181"/>
    </location>
    <ligand>
        <name>substrate</name>
    </ligand>
</feature>
<comment type="subunit">
    <text evidence="6">Homodimer.</text>
</comment>
<dbReference type="EC" id="2.7.1.90" evidence="6"/>
<evidence type="ECO:0000256" key="2">
    <source>
        <dbReference type="ARBA" id="ARBA00022679"/>
    </source>
</evidence>
<sequence length="393" mass="42448">MPNALIVHGGAPTAVINASLYGAVTEAHKHPEIEHFYAAIGGSGAILREQFLDLLTVPQEELELLLQTPGSAIGTSRDPLEQPDYDQIARVIAKHNIRYVFFTGGNGSMDTCGKVYQACTRVGVEVNVVGIPKTIDNDISVTDHAPGFGSAARYMAETTAEISQDVRGLPIHVCIIEAMGRNAGWIAAASALARSGDGDGPDLIYLPEVPFDEEQFLADVQRLHREKGGVVVVASEGLRGPDGKPIVEPIFQVGRAVYYGDVSAHLANLVIRRLGIKARSEKPGIAGRASAAYQSRLDRDEAVTAGATAVRAAVEGQNGVMVGFRRLPGDEYRAETVLIPIEQVMLEERTMPKEYIADNGHDVTQAFVDWCRPLLGEPIRKYITFKNKPLSTL</sequence>
<evidence type="ECO:0000259" key="7">
    <source>
        <dbReference type="Pfam" id="PF00365"/>
    </source>
</evidence>
<dbReference type="PIRSF" id="PIRSF036483">
    <property type="entry name" value="PFK_XF0274"/>
    <property type="match status" value="1"/>
</dbReference>
<dbReference type="PRINTS" id="PR00476">
    <property type="entry name" value="PHFRCTKINASE"/>
</dbReference>
<dbReference type="InterPro" id="IPR050929">
    <property type="entry name" value="PFKA"/>
</dbReference>
<accession>A0A9D2FI14</accession>
<dbReference type="NCBIfam" id="NF010675">
    <property type="entry name" value="PRK14072.1"/>
    <property type="match status" value="1"/>
</dbReference>
<dbReference type="AlphaFoldDB" id="A0A9D2FI14"/>
<keyword evidence="5 6" id="KW-0460">Magnesium</keyword>
<dbReference type="GO" id="GO:0005737">
    <property type="term" value="C:cytoplasm"/>
    <property type="evidence" value="ECO:0007669"/>
    <property type="project" value="UniProtKB-SubCell"/>
</dbReference>
<dbReference type="PANTHER" id="PTHR45770">
    <property type="entry name" value="ATP-DEPENDENT 6-PHOSPHOFRUCTOKINASE 1"/>
    <property type="match status" value="1"/>
</dbReference>
<evidence type="ECO:0000313" key="9">
    <source>
        <dbReference type="Proteomes" id="UP000824105"/>
    </source>
</evidence>
<organism evidence="8 9">
    <name type="scientific">Candidatus Gemmiger avistercoris</name>
    <dbReference type="NCBI Taxonomy" id="2838606"/>
    <lineage>
        <taxon>Bacteria</taxon>
        <taxon>Bacillati</taxon>
        <taxon>Bacillota</taxon>
        <taxon>Clostridia</taxon>
        <taxon>Eubacteriales</taxon>
        <taxon>Gemmiger</taxon>
    </lineage>
</organism>
<comment type="caution">
    <text evidence="6">Lacks conserved residue(s) required for the propagation of feature annotation.</text>
</comment>
<keyword evidence="6" id="KW-0324">Glycolysis</keyword>
<keyword evidence="2 6" id="KW-0808">Transferase</keyword>
<evidence type="ECO:0000256" key="6">
    <source>
        <dbReference type="HAMAP-Rule" id="MF_01978"/>
    </source>
</evidence>
<dbReference type="Gene3D" id="3.40.50.460">
    <property type="entry name" value="Phosphofructokinase domain"/>
    <property type="match status" value="1"/>
</dbReference>
<dbReference type="EMBL" id="DXBF01000020">
    <property type="protein sequence ID" value="HIZ61639.1"/>
    <property type="molecule type" value="Genomic_DNA"/>
</dbReference>
<evidence type="ECO:0000256" key="5">
    <source>
        <dbReference type="ARBA" id="ARBA00022842"/>
    </source>
</evidence>
<keyword evidence="3 6" id="KW-0479">Metal-binding</keyword>
<feature type="binding site" evidence="6">
    <location>
        <position position="236"/>
    </location>
    <ligand>
        <name>substrate</name>
    </ligand>
</feature>
<dbReference type="InterPro" id="IPR022953">
    <property type="entry name" value="ATP_PFK"/>
</dbReference>
<comment type="subcellular location">
    <subcellularLocation>
        <location evidence="6">Cytoplasm</location>
    </subcellularLocation>
</comment>
<dbReference type="GO" id="GO:0003872">
    <property type="term" value="F:6-phosphofructokinase activity"/>
    <property type="evidence" value="ECO:0007669"/>
    <property type="project" value="UniProtKB-UniRule"/>
</dbReference>
<feature type="binding site" evidence="6">
    <location>
        <begin position="134"/>
        <end position="136"/>
    </location>
    <ligand>
        <name>substrate</name>
    </ligand>
</feature>